<dbReference type="Proteomes" id="UP000002532">
    <property type="component" value="Chromosome"/>
</dbReference>
<name>A0A0H2X0I1_CHLTA</name>
<feature type="region of interest" description="Disordered" evidence="1">
    <location>
        <begin position="214"/>
        <end position="248"/>
    </location>
</feature>
<dbReference type="AlphaFoldDB" id="A0A0H2X0I1"/>
<dbReference type="KEGG" id="cta:CTA_0170"/>
<evidence type="ECO:0000313" key="3">
    <source>
        <dbReference type="Proteomes" id="UP000002532"/>
    </source>
</evidence>
<sequence>MARKPLVDRDHFPKYRTICDAIMEGNLENIRFSDKTGESVYSSKELPSVLFKRIGQKNAKQRVLNNIAVNACLAKIGVDGLQVLSASTYKDFLIEDKPFGKGALDTLIAYRLNPSLFDRAVKSLCKLFSFYHCPDLFVKSSDLLKDSPHSKLLLGFKENNESLAAESATLQPILYLTGIQCILEEPTPDLEAKLSFLFPYHKTLIQQELSKLRVSKPKVEASKEPTPPSTYDERLKSSPPTEMENFYD</sequence>
<reference evidence="2 3" key="1">
    <citation type="journal article" date="2005" name="Infect. Immun.">
        <title>Comparative genomic analysis of Chlamydia trachomatis oculotropic and genitotropic strains.</title>
        <authorList>
            <person name="Carlson J.H."/>
            <person name="Porcella S.F."/>
            <person name="McClarty G."/>
            <person name="Caldwell H.D."/>
        </authorList>
    </citation>
    <scope>NUCLEOTIDE SEQUENCE [LARGE SCALE GENOMIC DNA]</scope>
    <source>
        <strain evidence="3">ATCC VR-571B / DSM 19440 / HAR-13</strain>
    </source>
</reference>
<accession>A0A0H2X0I1</accession>
<dbReference type="HOGENOM" id="CLU_077610_0_0_0"/>
<gene>
    <name evidence="2" type="ordered locus">CTA_0170</name>
</gene>
<organism evidence="2 3">
    <name type="scientific">Chlamydia trachomatis serovar A (strain ATCC VR-571B / DSM 19440 / HAR-13)</name>
    <dbReference type="NCBI Taxonomy" id="315277"/>
    <lineage>
        <taxon>Bacteria</taxon>
        <taxon>Pseudomonadati</taxon>
        <taxon>Chlamydiota</taxon>
        <taxon>Chlamydiia</taxon>
        <taxon>Chlamydiales</taxon>
        <taxon>Chlamydiaceae</taxon>
        <taxon>Chlamydia/Chlamydophila group</taxon>
        <taxon>Chlamydia</taxon>
    </lineage>
</organism>
<evidence type="ECO:0000313" key="2">
    <source>
        <dbReference type="EMBL" id="AAX50414.1"/>
    </source>
</evidence>
<evidence type="ECO:0000256" key="1">
    <source>
        <dbReference type="SAM" id="MobiDB-lite"/>
    </source>
</evidence>
<proteinExistence type="predicted"/>
<keyword evidence="3" id="KW-1185">Reference proteome</keyword>
<protein>
    <submittedName>
        <fullName evidence="2">Uncharacterized protein</fullName>
    </submittedName>
</protein>
<dbReference type="EMBL" id="CP000051">
    <property type="protein sequence ID" value="AAX50414.1"/>
    <property type="molecule type" value="Genomic_DNA"/>
</dbReference>